<evidence type="ECO:0000256" key="5">
    <source>
        <dbReference type="ARBA" id="ARBA00022695"/>
    </source>
</evidence>
<dbReference type="Pfam" id="PF07733">
    <property type="entry name" value="DNA_pol3_alpha"/>
    <property type="match status" value="1"/>
</dbReference>
<dbReference type="GO" id="GO:0005737">
    <property type="term" value="C:cytoplasm"/>
    <property type="evidence" value="ECO:0007669"/>
    <property type="project" value="UniProtKB-SubCell"/>
</dbReference>
<dbReference type="SUPFAM" id="SSF89550">
    <property type="entry name" value="PHP domain-like"/>
    <property type="match status" value="1"/>
</dbReference>
<dbReference type="InterPro" id="IPR004805">
    <property type="entry name" value="DnaE2/DnaE/PolC"/>
</dbReference>
<dbReference type="GO" id="GO:0003676">
    <property type="term" value="F:nucleic acid binding"/>
    <property type="evidence" value="ECO:0007669"/>
    <property type="project" value="InterPro"/>
</dbReference>
<evidence type="ECO:0000256" key="7">
    <source>
        <dbReference type="ARBA" id="ARBA00022932"/>
    </source>
</evidence>
<dbReference type="NCBIfam" id="TIGR00594">
    <property type="entry name" value="polc"/>
    <property type="match status" value="1"/>
</dbReference>
<dbReference type="InterPro" id="IPR040982">
    <property type="entry name" value="DNA_pol3_finger"/>
</dbReference>
<evidence type="ECO:0000256" key="3">
    <source>
        <dbReference type="ARBA" id="ARBA00019114"/>
    </source>
</evidence>
<dbReference type="Pfam" id="PF14579">
    <property type="entry name" value="HHH_6"/>
    <property type="match status" value="1"/>
</dbReference>
<dbReference type="Gene3D" id="3.20.20.140">
    <property type="entry name" value="Metal-dependent hydrolases"/>
    <property type="match status" value="1"/>
</dbReference>
<dbReference type="InterPro" id="IPR011708">
    <property type="entry name" value="DNA_pol3_alpha_NTPase_dom"/>
</dbReference>
<dbReference type="Pfam" id="PF02811">
    <property type="entry name" value="PHP"/>
    <property type="match status" value="1"/>
</dbReference>
<dbReference type="EC" id="2.7.7.7" evidence="2"/>
<dbReference type="SMART" id="SM00481">
    <property type="entry name" value="POLIIIAc"/>
    <property type="match status" value="1"/>
</dbReference>
<name>A0A8S4C4U8_9ACAR</name>
<evidence type="ECO:0000259" key="9">
    <source>
        <dbReference type="SMART" id="SM00481"/>
    </source>
</evidence>
<comment type="catalytic activity">
    <reaction evidence="8">
        <text>DNA(n) + a 2'-deoxyribonucleoside 5'-triphosphate = DNA(n+1) + diphosphate</text>
        <dbReference type="Rhea" id="RHEA:22508"/>
        <dbReference type="Rhea" id="RHEA-COMP:17339"/>
        <dbReference type="Rhea" id="RHEA-COMP:17340"/>
        <dbReference type="ChEBI" id="CHEBI:33019"/>
        <dbReference type="ChEBI" id="CHEBI:61560"/>
        <dbReference type="ChEBI" id="CHEBI:173112"/>
        <dbReference type="EC" id="2.7.7.7"/>
    </reaction>
</comment>
<gene>
    <name evidence="10" type="ORF">MHYMCMPASI_00696</name>
</gene>
<proteinExistence type="predicted"/>
<comment type="caution">
    <text evidence="10">The sequence shown here is derived from an EMBL/GenBank/DDBJ whole genome shotgun (WGS) entry which is preliminary data.</text>
</comment>
<evidence type="ECO:0000256" key="4">
    <source>
        <dbReference type="ARBA" id="ARBA00022679"/>
    </source>
</evidence>
<protein>
    <recommendedName>
        <fullName evidence="3">DNA polymerase III subunit alpha</fullName>
        <ecNumber evidence="2">2.7.7.7</ecNumber>
    </recommendedName>
</protein>
<dbReference type="PANTHER" id="PTHR32294">
    <property type="entry name" value="DNA POLYMERASE III SUBUNIT ALPHA"/>
    <property type="match status" value="1"/>
</dbReference>
<dbReference type="Proteomes" id="UP000837675">
    <property type="component" value="Unassembled WGS sequence"/>
</dbReference>
<dbReference type="InterPro" id="IPR004013">
    <property type="entry name" value="PHP_dom"/>
</dbReference>
<dbReference type="InterPro" id="IPR041931">
    <property type="entry name" value="DNA_pol3_alpha_thumb_dom"/>
</dbReference>
<dbReference type="PANTHER" id="PTHR32294:SF0">
    <property type="entry name" value="DNA POLYMERASE III SUBUNIT ALPHA"/>
    <property type="match status" value="1"/>
</dbReference>
<comment type="subcellular location">
    <subcellularLocation>
        <location evidence="1">Cytoplasm</location>
    </subcellularLocation>
</comment>
<dbReference type="GO" id="GO:0006260">
    <property type="term" value="P:DNA replication"/>
    <property type="evidence" value="ECO:0007669"/>
    <property type="project" value="UniProtKB-KW"/>
</dbReference>
<evidence type="ECO:0000256" key="1">
    <source>
        <dbReference type="ARBA" id="ARBA00004496"/>
    </source>
</evidence>
<keyword evidence="11" id="KW-1185">Reference proteome</keyword>
<reference evidence="10" key="1">
    <citation type="submission" date="2021-06" db="EMBL/GenBank/DDBJ databases">
        <authorList>
            <person name="Nardi T."/>
            <person name="Nardi T."/>
        </authorList>
    </citation>
    <scope>NUCLEOTIDE SEQUENCE</scope>
</reference>
<dbReference type="Gene3D" id="1.10.10.1600">
    <property type="entry name" value="Bacterial DNA polymerase III alpha subunit, thumb domain"/>
    <property type="match status" value="1"/>
</dbReference>
<accession>A0A8S4C4U8</accession>
<feature type="domain" description="Polymerase/histidinol phosphatase N-terminal" evidence="9">
    <location>
        <begin position="5"/>
        <end position="72"/>
    </location>
</feature>
<dbReference type="NCBIfam" id="NF004226">
    <property type="entry name" value="PRK05673.1"/>
    <property type="match status" value="1"/>
</dbReference>
<sequence>MTSFIHLRAHSDYSLGKSIIKIPDLINKAKVDNMPALCLMDQGNLFGSLEFSMECLKNGIKPLIGTILKIDLEANTDKRETHSEIALIAKDQDGYQNLLELVSSSFLSYSDPQPHIKISRLLNYSQGLIALFNSFESPMATLIKKEQHKVAERLLEQFHNSFKKNLFLELIRTEKNDWQLHEHWFLDKAFEKNIPIVATNPISFLRANLSEAHDALLCIANSSYILEDNREKSDPDHYFKSEDEMRALFSDLPEAIENTKLIALKASVFSETRKPILPKFSHLIEDEALELQKQATDGLRKRLNAIKYYINQQEYFKRLEFELSVINKMQFPGYFLIVSDFIKWSKENGIPVGPGRGSGAGSIVAWALEITDLDPIKFGLLFERFLNPERVSMPDFDIDFCQERRDEVINYVKDKYGAERVAQIITFGKLQARAVLRDIGRVMQIPYGLVDKICKMVPNNPANPITLSEAIALDKQLQEMRDDDPDLEKLLSISLELEGINRHVSTHAAGIIIADRPLIELVPLYMDSNSSMQTIQYSLKYADAAGLMKFDFLGLKTLTVISQTVQLIEKNRGIRINLADIDFEDKKTYQLLSQGHTVGIFQLEGAGMREAIKQLKPDFFGDVIALTSLYRPGPMDNIPSYVNRKHGLETPDYIHPKLENLLKETYGIIIYQEQVMEIAQILAGYSLGEADLLRRAMGKKNKQEMDKQRAIFIERCIANEIKEQRAAEIFALIEKFASYGFNKSHAAAYAVITYQTAYLKTHYTAEFLTASMNLEIHDTSKIGMFCNDAKLFGIDILLPNINSSNAHFTVEGDKIRYGLAAIKGVGIKATVDIQEERRTVQFQNIHQFMERCHNLINKRAMENLIKAGAFDSLYPNRAELFTNLEKLIRHAQSNRLEDQSQGSLFFAEENDQSLSLSAVADWEDRRKLAFEFEALGFYLSAHPLNEYQERLKKLGILSVENVLSLEVKNFYKCRVAGVVSSKKVKSSKRGKFVFLQITDTTGILDISIFNEKLLIESNDILQEGQTIICDIEIKNDENGTRMVAEKISEIHHTMKSTLCACHIYIKDKISIQEISTKVTDTGLPIKLYAELDDGSVVHFGLEKPLFIDYKGLEELKKIDNIRVVEQ</sequence>
<keyword evidence="6" id="KW-0235">DNA replication</keyword>
<dbReference type="GO" id="GO:0008408">
    <property type="term" value="F:3'-5' exonuclease activity"/>
    <property type="evidence" value="ECO:0007669"/>
    <property type="project" value="InterPro"/>
</dbReference>
<evidence type="ECO:0000256" key="6">
    <source>
        <dbReference type="ARBA" id="ARBA00022705"/>
    </source>
</evidence>
<keyword evidence="4" id="KW-0808">Transferase</keyword>
<dbReference type="Pfam" id="PF17657">
    <property type="entry name" value="DNA_pol3_finger"/>
    <property type="match status" value="1"/>
</dbReference>
<dbReference type="InterPro" id="IPR016195">
    <property type="entry name" value="Pol/histidinol_Pase-like"/>
</dbReference>
<dbReference type="GO" id="GO:0003887">
    <property type="term" value="F:DNA-directed DNA polymerase activity"/>
    <property type="evidence" value="ECO:0007669"/>
    <property type="project" value="UniProtKB-KW"/>
</dbReference>
<dbReference type="EMBL" id="CAJVAF010000298">
    <property type="protein sequence ID" value="CAG7593570.1"/>
    <property type="molecule type" value="Genomic_DNA"/>
</dbReference>
<dbReference type="Pfam" id="PF01336">
    <property type="entry name" value="tRNA_anti-codon"/>
    <property type="match status" value="1"/>
</dbReference>
<evidence type="ECO:0000313" key="11">
    <source>
        <dbReference type="Proteomes" id="UP000837675"/>
    </source>
</evidence>
<dbReference type="Gene3D" id="1.10.150.870">
    <property type="match status" value="1"/>
</dbReference>
<keyword evidence="7" id="KW-0239">DNA-directed DNA polymerase</keyword>
<evidence type="ECO:0000313" key="10">
    <source>
        <dbReference type="EMBL" id="CAG7593570.1"/>
    </source>
</evidence>
<dbReference type="CDD" id="cd04485">
    <property type="entry name" value="DnaE_OBF"/>
    <property type="match status" value="1"/>
</dbReference>
<organism evidence="10 11">
    <name type="scientific">Hyalomma marginatum</name>
    <dbReference type="NCBI Taxonomy" id="34627"/>
    <lineage>
        <taxon>Eukaryota</taxon>
        <taxon>Metazoa</taxon>
        <taxon>Ecdysozoa</taxon>
        <taxon>Arthropoda</taxon>
        <taxon>Chelicerata</taxon>
        <taxon>Arachnida</taxon>
        <taxon>Acari</taxon>
        <taxon>Parasitiformes</taxon>
        <taxon>Ixodida</taxon>
        <taxon>Ixodoidea</taxon>
        <taxon>Ixodidae</taxon>
        <taxon>Hyalomminae</taxon>
        <taxon>Hyalomma</taxon>
    </lineage>
</organism>
<evidence type="ECO:0000256" key="2">
    <source>
        <dbReference type="ARBA" id="ARBA00012417"/>
    </source>
</evidence>
<dbReference type="InterPro" id="IPR003141">
    <property type="entry name" value="Pol/His_phosphatase_N"/>
</dbReference>
<dbReference type="AlphaFoldDB" id="A0A8S4C4U8"/>
<evidence type="ECO:0000256" key="8">
    <source>
        <dbReference type="ARBA" id="ARBA00049244"/>
    </source>
</evidence>
<dbReference type="InterPro" id="IPR004365">
    <property type="entry name" value="NA-bd_OB_tRNA"/>
</dbReference>
<keyword evidence="5" id="KW-0548">Nucleotidyltransferase</keyword>
<dbReference type="InterPro" id="IPR029460">
    <property type="entry name" value="DNAPol_HHH"/>
</dbReference>